<gene>
    <name evidence="1" type="ORF">EV138_6564</name>
</gene>
<dbReference type="AlphaFoldDB" id="A0A4V3FIW9"/>
<sequence>MADREILFLKTAASVEDEAKLLQEMLELEPIPNQAGAADDEFGLRGPARTVDGTLGFEVRPNSYSEVDPDPEDVQAFDGYPVEIDIWLGGRGPAQEREARLVFDLLVEGRPDVPMLLCHTLDRLVAAYLPGRGVYEFPADTSVDAPHADRWQDWVAR</sequence>
<keyword evidence="2" id="KW-1185">Reference proteome</keyword>
<dbReference type="Proteomes" id="UP000295151">
    <property type="component" value="Unassembled WGS sequence"/>
</dbReference>
<name>A0A4V3FIW9_9ACTN</name>
<dbReference type="EMBL" id="SOCE01000002">
    <property type="protein sequence ID" value="TDU84093.1"/>
    <property type="molecule type" value="Genomic_DNA"/>
</dbReference>
<organism evidence="1 2">
    <name type="scientific">Kribbella voronezhensis</name>
    <dbReference type="NCBI Taxonomy" id="2512212"/>
    <lineage>
        <taxon>Bacteria</taxon>
        <taxon>Bacillati</taxon>
        <taxon>Actinomycetota</taxon>
        <taxon>Actinomycetes</taxon>
        <taxon>Propionibacteriales</taxon>
        <taxon>Kribbellaceae</taxon>
        <taxon>Kribbella</taxon>
    </lineage>
</organism>
<dbReference type="RefSeq" id="WP_133983667.1">
    <property type="nucleotide sequence ID" value="NZ_SOCE01000002.1"/>
</dbReference>
<reference evidence="1 2" key="1">
    <citation type="submission" date="2019-03" db="EMBL/GenBank/DDBJ databases">
        <title>Genomic Encyclopedia of Type Strains, Phase III (KMG-III): the genomes of soil and plant-associated and newly described type strains.</title>
        <authorList>
            <person name="Whitman W."/>
        </authorList>
    </citation>
    <scope>NUCLEOTIDE SEQUENCE [LARGE SCALE GENOMIC DNA]</scope>
    <source>
        <strain evidence="1 2">VKM Ac-2575</strain>
    </source>
</reference>
<comment type="caution">
    <text evidence="1">The sequence shown here is derived from an EMBL/GenBank/DDBJ whole genome shotgun (WGS) entry which is preliminary data.</text>
</comment>
<evidence type="ECO:0000313" key="1">
    <source>
        <dbReference type="EMBL" id="TDU84093.1"/>
    </source>
</evidence>
<dbReference type="OrthoDB" id="3825408at2"/>
<accession>A0A4V3FIW9</accession>
<protein>
    <submittedName>
        <fullName evidence="1">Uncharacterized protein</fullName>
    </submittedName>
</protein>
<evidence type="ECO:0000313" key="2">
    <source>
        <dbReference type="Proteomes" id="UP000295151"/>
    </source>
</evidence>
<proteinExistence type="predicted"/>